<keyword evidence="3" id="KW-1185">Reference proteome</keyword>
<sequence>MANANTEYEKLAREVYEGILQAEGFDTITVKHDVKIEGKSGQKHQIDVFWEFDVAGVKHRVAVECKNYTSPVSIGKIRDFSAALDDIGNIQGIFITKTGYQSGAKTFADHCGITLKHLREPTKKDLEAVGAPPSLNIRGHIFYFINTVPDIKFDFDWIISNTSMKEGDPFEILALNCDIKIVDENGNLIKTFLDLENELPRPTDIKCDRIGLTHQFVFENQYLTWPGCPYEKLKLKKIDFKYDVGYTCSVMEFEGRWAAKAVLEDIKTGDIHLHDKKGYLS</sequence>
<dbReference type="Gene3D" id="3.40.1350.10">
    <property type="match status" value="1"/>
</dbReference>
<dbReference type="SUPFAM" id="SSF52980">
    <property type="entry name" value="Restriction endonuclease-like"/>
    <property type="match status" value="1"/>
</dbReference>
<protein>
    <submittedName>
        <fullName evidence="2">Restriction endonuclease</fullName>
        <ecNumber evidence="2">3.1.21.-</ecNumber>
    </submittedName>
</protein>
<name>A0ABU1FZV6_9GAMM</name>
<comment type="caution">
    <text evidence="2">The sequence shown here is derived from an EMBL/GenBank/DDBJ whole genome shotgun (WGS) entry which is preliminary data.</text>
</comment>
<evidence type="ECO:0000259" key="1">
    <source>
        <dbReference type="Pfam" id="PF04471"/>
    </source>
</evidence>
<dbReference type="Proteomes" id="UP001264519">
    <property type="component" value="Unassembled WGS sequence"/>
</dbReference>
<dbReference type="GO" id="GO:0004519">
    <property type="term" value="F:endonuclease activity"/>
    <property type="evidence" value="ECO:0007669"/>
    <property type="project" value="UniProtKB-KW"/>
</dbReference>
<dbReference type="InterPro" id="IPR011335">
    <property type="entry name" value="Restrct_endonuc-II-like"/>
</dbReference>
<dbReference type="Pfam" id="PF04471">
    <property type="entry name" value="Mrr_cat"/>
    <property type="match status" value="1"/>
</dbReference>
<feature type="domain" description="Restriction endonuclease type IV Mrr" evidence="1">
    <location>
        <begin position="14"/>
        <end position="115"/>
    </location>
</feature>
<keyword evidence="2" id="KW-0540">Nuclease</keyword>
<evidence type="ECO:0000313" key="3">
    <source>
        <dbReference type="Proteomes" id="UP001264519"/>
    </source>
</evidence>
<gene>
    <name evidence="2" type="ORF">QC818_05370</name>
</gene>
<dbReference type="EMBL" id="JARWAK010000003">
    <property type="protein sequence ID" value="MDR5866215.1"/>
    <property type="molecule type" value="Genomic_DNA"/>
</dbReference>
<dbReference type="InterPro" id="IPR007560">
    <property type="entry name" value="Restrct_endonuc_IV_Mrr"/>
</dbReference>
<keyword evidence="2" id="KW-0255">Endonuclease</keyword>
<dbReference type="RefSeq" id="WP_309651818.1">
    <property type="nucleotide sequence ID" value="NZ_JARWAK010000003.1"/>
</dbReference>
<dbReference type="InterPro" id="IPR011856">
    <property type="entry name" value="tRNA_endonuc-like_dom_sf"/>
</dbReference>
<dbReference type="EC" id="3.1.21.-" evidence="2"/>
<proteinExistence type="predicted"/>
<organism evidence="2 3">
    <name type="scientific">Halomonas koreensis</name>
    <dbReference type="NCBI Taxonomy" id="245385"/>
    <lineage>
        <taxon>Bacteria</taxon>
        <taxon>Pseudomonadati</taxon>
        <taxon>Pseudomonadota</taxon>
        <taxon>Gammaproteobacteria</taxon>
        <taxon>Oceanospirillales</taxon>
        <taxon>Halomonadaceae</taxon>
        <taxon>Halomonas</taxon>
    </lineage>
</organism>
<evidence type="ECO:0000313" key="2">
    <source>
        <dbReference type="EMBL" id="MDR5866215.1"/>
    </source>
</evidence>
<dbReference type="GO" id="GO:0016787">
    <property type="term" value="F:hydrolase activity"/>
    <property type="evidence" value="ECO:0007669"/>
    <property type="project" value="UniProtKB-KW"/>
</dbReference>
<reference evidence="2 3" key="1">
    <citation type="submission" date="2023-04" db="EMBL/GenBank/DDBJ databases">
        <title>A long-awaited taxogenomic arrangement of the family Halomonadaceae.</title>
        <authorList>
            <person name="De La Haba R."/>
            <person name="Chuvochina M."/>
            <person name="Wittouck S."/>
            <person name="Arahal D.R."/>
            <person name="Sanchez-Porro C."/>
            <person name="Hugenholtz P."/>
            <person name="Ventosa A."/>
        </authorList>
    </citation>
    <scope>NUCLEOTIDE SEQUENCE [LARGE SCALE GENOMIC DNA]</scope>
    <source>
        <strain evidence="2 3">DSM 23530</strain>
    </source>
</reference>
<keyword evidence="2" id="KW-0378">Hydrolase</keyword>
<accession>A0ABU1FZV6</accession>